<reference evidence="2" key="2">
    <citation type="submission" date="2022-08" db="UniProtKB">
        <authorList>
            <consortium name="EnsemblMetazoa"/>
        </authorList>
    </citation>
    <scope>IDENTIFICATION</scope>
    <source>
        <strain evidence="2">STECLA/ALBI9_A</strain>
    </source>
</reference>
<dbReference type="AlphaFoldDB" id="A0A182FYM8"/>
<feature type="domain" description="DNA helicase Pif1-like 2B" evidence="1">
    <location>
        <begin position="32"/>
        <end position="78"/>
    </location>
</feature>
<dbReference type="VEuPathDB" id="VectorBase:AALB20_038216"/>
<organism evidence="2 3">
    <name type="scientific">Anopheles albimanus</name>
    <name type="common">New world malaria mosquito</name>
    <dbReference type="NCBI Taxonomy" id="7167"/>
    <lineage>
        <taxon>Eukaryota</taxon>
        <taxon>Metazoa</taxon>
        <taxon>Ecdysozoa</taxon>
        <taxon>Arthropoda</taxon>
        <taxon>Hexapoda</taxon>
        <taxon>Insecta</taxon>
        <taxon>Pterygota</taxon>
        <taxon>Neoptera</taxon>
        <taxon>Endopterygota</taxon>
        <taxon>Diptera</taxon>
        <taxon>Nematocera</taxon>
        <taxon>Culicoidea</taxon>
        <taxon>Culicidae</taxon>
        <taxon>Anophelinae</taxon>
        <taxon>Anopheles</taxon>
    </lineage>
</organism>
<dbReference type="PANTHER" id="PTHR10492">
    <property type="match status" value="1"/>
</dbReference>
<dbReference type="InterPro" id="IPR049163">
    <property type="entry name" value="Pif1-like_2B_dom"/>
</dbReference>
<dbReference type="Proteomes" id="UP000069272">
    <property type="component" value="Unassembled WGS sequence"/>
</dbReference>
<dbReference type="VEuPathDB" id="VectorBase:AALB014714"/>
<name>A0A182FYM8_ANOAL</name>
<accession>A0A182FYM8</accession>
<evidence type="ECO:0000313" key="2">
    <source>
        <dbReference type="EnsemblMetazoa" id="AALB014714-PA"/>
    </source>
</evidence>
<evidence type="ECO:0000313" key="3">
    <source>
        <dbReference type="Proteomes" id="UP000069272"/>
    </source>
</evidence>
<dbReference type="EnsemblMetazoa" id="AALB014714-RA">
    <property type="protein sequence ID" value="AALB014714-PA"/>
    <property type="gene ID" value="AALB014714"/>
</dbReference>
<proteinExistence type="predicted"/>
<reference evidence="3" key="1">
    <citation type="journal article" date="2017" name="G3 (Bethesda)">
        <title>The Physical Genome Mapping of Anopheles albimanus Corrected Scaffold Misassemblies and Identified Interarm Rearrangements in Genus Anopheles.</title>
        <authorList>
            <person name="Artemov G.N."/>
            <person name="Peery A.N."/>
            <person name="Jiang X."/>
            <person name="Tu Z."/>
            <person name="Stegniy V.N."/>
            <person name="Sharakhova M.V."/>
            <person name="Sharakhov I.V."/>
        </authorList>
    </citation>
    <scope>NUCLEOTIDE SEQUENCE [LARGE SCALE GENOMIC DNA]</scope>
    <source>
        <strain evidence="3">STECLA/ALBI9_A</strain>
    </source>
</reference>
<dbReference type="Pfam" id="PF21530">
    <property type="entry name" value="Pif1_2B_dom"/>
    <property type="match status" value="1"/>
</dbReference>
<keyword evidence="3" id="KW-1185">Reference proteome</keyword>
<sequence length="86" mass="10046">MLERIPERGVEYRFIDTLVNPEEQDTLQLHTEYLNAQNITGIPVHRLRLKQYTPVLLHRNLNTERGLCNGTRLQIVALPHLSFQAK</sequence>
<protein>
    <submittedName>
        <fullName evidence="2">ATP-dependent DNA helicase</fullName>
    </submittedName>
</protein>
<dbReference type="STRING" id="7167.A0A182FYM8"/>
<evidence type="ECO:0000259" key="1">
    <source>
        <dbReference type="Pfam" id="PF21530"/>
    </source>
</evidence>